<dbReference type="AlphaFoldDB" id="A0A699SIX8"/>
<gene>
    <name evidence="1" type="ORF">Tci_869400</name>
</gene>
<organism evidence="1">
    <name type="scientific">Tanacetum cinerariifolium</name>
    <name type="common">Dalmatian daisy</name>
    <name type="synonym">Chrysanthemum cinerariifolium</name>
    <dbReference type="NCBI Taxonomy" id="118510"/>
    <lineage>
        <taxon>Eukaryota</taxon>
        <taxon>Viridiplantae</taxon>
        <taxon>Streptophyta</taxon>
        <taxon>Embryophyta</taxon>
        <taxon>Tracheophyta</taxon>
        <taxon>Spermatophyta</taxon>
        <taxon>Magnoliopsida</taxon>
        <taxon>eudicotyledons</taxon>
        <taxon>Gunneridae</taxon>
        <taxon>Pentapetalae</taxon>
        <taxon>asterids</taxon>
        <taxon>campanulids</taxon>
        <taxon>Asterales</taxon>
        <taxon>Asteraceae</taxon>
        <taxon>Asteroideae</taxon>
        <taxon>Anthemideae</taxon>
        <taxon>Anthemidinae</taxon>
        <taxon>Tanacetum</taxon>
    </lineage>
</organism>
<sequence length="89" mass="10407">RQEIEETVHVTFSEDDEAISQTNTEGDAINLNENRSFLDDDFIEPRTKDTQFSINIEYFPYDSAYENITSAVFSTLQNSITSDWIHYSW</sequence>
<reference evidence="1" key="1">
    <citation type="journal article" date="2019" name="Sci. Rep.">
        <title>Draft genome of Tanacetum cinerariifolium, the natural source of mosquito coil.</title>
        <authorList>
            <person name="Yamashiro T."/>
            <person name="Shiraishi A."/>
            <person name="Satake H."/>
            <person name="Nakayama K."/>
        </authorList>
    </citation>
    <scope>NUCLEOTIDE SEQUENCE</scope>
</reference>
<name>A0A699SIX8_TANCI</name>
<comment type="caution">
    <text evidence="1">The sequence shown here is derived from an EMBL/GenBank/DDBJ whole genome shotgun (WGS) entry which is preliminary data.</text>
</comment>
<evidence type="ECO:0000313" key="1">
    <source>
        <dbReference type="EMBL" id="GFC97430.1"/>
    </source>
</evidence>
<feature type="non-terminal residue" evidence="1">
    <location>
        <position position="1"/>
    </location>
</feature>
<proteinExistence type="predicted"/>
<dbReference type="EMBL" id="BKCJ011166069">
    <property type="protein sequence ID" value="GFC97430.1"/>
    <property type="molecule type" value="Genomic_DNA"/>
</dbReference>
<protein>
    <submittedName>
        <fullName evidence="1">Uncharacterized protein</fullName>
    </submittedName>
</protein>
<accession>A0A699SIX8</accession>